<keyword evidence="4" id="KW-0328">Glycosyltransferase</keyword>
<dbReference type="InterPro" id="IPR007873">
    <property type="entry name" value="Glycosyltransferase_ALG3"/>
</dbReference>
<evidence type="ECO:0000256" key="1">
    <source>
        <dbReference type="ARBA" id="ARBA00004477"/>
    </source>
</evidence>
<feature type="region of interest" description="Disordered" evidence="11">
    <location>
        <begin position="394"/>
        <end position="436"/>
    </location>
</feature>
<dbReference type="GO" id="GO:0005789">
    <property type="term" value="C:endoplasmic reticulum membrane"/>
    <property type="evidence" value="ECO:0007669"/>
    <property type="project" value="UniProtKB-SubCell"/>
</dbReference>
<evidence type="ECO:0000256" key="3">
    <source>
        <dbReference type="ARBA" id="ARBA00011964"/>
    </source>
</evidence>
<dbReference type="PANTHER" id="PTHR12646">
    <property type="entry name" value="NOT56 - RELATED"/>
    <property type="match status" value="1"/>
</dbReference>
<keyword evidence="5" id="KW-0808">Transferase</keyword>
<protein>
    <recommendedName>
        <fullName evidence="3">dolichyl-P-Man:Man5GlcNAc2-PP-dolichol alpha-1,3-mannosyltransferase</fullName>
        <ecNumber evidence="3">2.4.1.258</ecNumber>
    </recommendedName>
</protein>
<dbReference type="GO" id="GO:0052925">
    <property type="term" value="F:dol-P-Man:Man(5)GlcNAc(2)-PP-Dol alpha-1,3-mannosyltransferase activity"/>
    <property type="evidence" value="ECO:0007669"/>
    <property type="project" value="UniProtKB-EC"/>
</dbReference>
<dbReference type="Proteomes" id="UP001283361">
    <property type="component" value="Unassembled WGS sequence"/>
</dbReference>
<dbReference type="AlphaFoldDB" id="A0AAE0Z2Z7"/>
<dbReference type="EMBL" id="JAWDGP010004813">
    <property type="protein sequence ID" value="KAK3761889.1"/>
    <property type="molecule type" value="Genomic_DNA"/>
</dbReference>
<sequence>MAASMRKMSEPKSFRAHVEVVKRLILDPNVPIPAMAALLIAEILVNVTVIWRIKYTEIDWVAYMQEVEGVVNGTYDYMQLKGDTGPLVYPAGFVYVFMGLYYITSFGSNLRLAQYIFMGIYLLNLIVVFDIYRFAKRVPPYVFFFMCALSYRIHSIYVLRLFNDPVAMLCLYIAVDLFLRGQWAWGCLVFSLGVSIKMNLLLFAPALLFLLVITQGIKRTVVHLAICALPQILLALPFLLANPVGYVVRSFDLGRQFFYIWTVNWRLLPEEIFLSRSFQGLLLLAHILVLFTFFWWRWHKMFGKIKLQWSNHANLIGMCFSRSLHYQFYVWYFHSLHYLVWCCPYPPVIRILVLGLIELCWNTYPSTVASSAMLHVCHAALLLGLWLSSPRPGAEISNQQSADDRNRESCHDSLHPDQHGKASWQGSPRSQKFKTR</sequence>
<evidence type="ECO:0000256" key="9">
    <source>
        <dbReference type="ARBA" id="ARBA00023136"/>
    </source>
</evidence>
<comment type="subcellular location">
    <subcellularLocation>
        <location evidence="1">Endoplasmic reticulum membrane</location>
        <topology evidence="1">Multi-pass membrane protein</topology>
    </subcellularLocation>
</comment>
<evidence type="ECO:0000256" key="11">
    <source>
        <dbReference type="SAM" id="MobiDB-lite"/>
    </source>
</evidence>
<feature type="transmembrane region" description="Helical" evidence="12">
    <location>
        <begin position="115"/>
        <end position="135"/>
    </location>
</feature>
<proteinExistence type="predicted"/>
<evidence type="ECO:0000256" key="12">
    <source>
        <dbReference type="SAM" id="Phobius"/>
    </source>
</evidence>
<feature type="transmembrane region" description="Helical" evidence="12">
    <location>
        <begin position="87"/>
        <end position="103"/>
    </location>
</feature>
<evidence type="ECO:0000256" key="8">
    <source>
        <dbReference type="ARBA" id="ARBA00022989"/>
    </source>
</evidence>
<feature type="compositionally biased region" description="Basic and acidic residues" evidence="11">
    <location>
        <begin position="402"/>
        <end position="420"/>
    </location>
</feature>
<evidence type="ECO:0000256" key="2">
    <source>
        <dbReference type="ARBA" id="ARBA00004922"/>
    </source>
</evidence>
<reference evidence="13" key="1">
    <citation type="journal article" date="2023" name="G3 (Bethesda)">
        <title>A reference genome for the long-term kleptoplast-retaining sea slug Elysia crispata morphotype clarki.</title>
        <authorList>
            <person name="Eastman K.E."/>
            <person name="Pendleton A.L."/>
            <person name="Shaikh M.A."/>
            <person name="Suttiyut T."/>
            <person name="Ogas R."/>
            <person name="Tomko P."/>
            <person name="Gavelis G."/>
            <person name="Widhalm J.R."/>
            <person name="Wisecaver J.H."/>
        </authorList>
    </citation>
    <scope>NUCLEOTIDE SEQUENCE</scope>
    <source>
        <strain evidence="13">ECLA1</strain>
    </source>
</reference>
<dbReference type="EC" id="2.4.1.258" evidence="3"/>
<feature type="transmembrane region" description="Helical" evidence="12">
    <location>
        <begin position="189"/>
        <end position="213"/>
    </location>
</feature>
<evidence type="ECO:0000256" key="5">
    <source>
        <dbReference type="ARBA" id="ARBA00022679"/>
    </source>
</evidence>
<feature type="transmembrane region" description="Helical" evidence="12">
    <location>
        <begin position="277"/>
        <end position="296"/>
    </location>
</feature>
<comment type="caution">
    <text evidence="13">The sequence shown here is derived from an EMBL/GenBank/DDBJ whole genome shotgun (WGS) entry which is preliminary data.</text>
</comment>
<comment type="catalytic activity">
    <reaction evidence="10">
        <text>an alpha-D-Man-(1-&gt;2)-alpha-D-Man-(1-&gt;2)-alpha-D-Man-(1-&gt;3)-[alpha-D-Man-(1-&gt;6)]-beta-D-Man-(1-&gt;4)-beta-D-GlcNAc-(1-&gt;4)-alpha-D-GlcNAc-diphospho-di-trans,poly-cis-dolichol + a di-trans,poly-cis-dolichyl beta-D-mannosyl phosphate = an alpha-D-Man-(1-&gt;2)-alpha-D-Man-(1-&gt;2)-alpha-D-Man-(1-&gt;3)-[alpha-D-Man-(1-&gt;3)-alpha-D-Man-(1-&gt;6)]-beta-D-Man-(1-&gt;4)-beta-D-GlcNAc-(1-&gt;4)-alpha-D-GlcNAc-diphospho-di-trans,poly-cis-dolichol + a di-trans,poly-cis-dolichyl phosphate + H(+)</text>
        <dbReference type="Rhea" id="RHEA:29527"/>
        <dbReference type="Rhea" id="RHEA-COMP:19498"/>
        <dbReference type="Rhea" id="RHEA-COMP:19501"/>
        <dbReference type="Rhea" id="RHEA-COMP:19516"/>
        <dbReference type="Rhea" id="RHEA-COMP:19517"/>
        <dbReference type="ChEBI" id="CHEBI:15378"/>
        <dbReference type="ChEBI" id="CHEBI:57683"/>
        <dbReference type="ChEBI" id="CHEBI:58211"/>
        <dbReference type="ChEBI" id="CHEBI:132515"/>
        <dbReference type="ChEBI" id="CHEBI:132516"/>
        <dbReference type="EC" id="2.4.1.258"/>
    </reaction>
    <physiologicalReaction direction="left-to-right" evidence="10">
        <dbReference type="Rhea" id="RHEA:29528"/>
    </physiologicalReaction>
</comment>
<accession>A0AAE0Z2Z7</accession>
<keyword evidence="9 12" id="KW-0472">Membrane</keyword>
<keyword evidence="7" id="KW-0256">Endoplasmic reticulum</keyword>
<organism evidence="13 14">
    <name type="scientific">Elysia crispata</name>
    <name type="common">lettuce slug</name>
    <dbReference type="NCBI Taxonomy" id="231223"/>
    <lineage>
        <taxon>Eukaryota</taxon>
        <taxon>Metazoa</taxon>
        <taxon>Spiralia</taxon>
        <taxon>Lophotrochozoa</taxon>
        <taxon>Mollusca</taxon>
        <taxon>Gastropoda</taxon>
        <taxon>Heterobranchia</taxon>
        <taxon>Euthyneura</taxon>
        <taxon>Panpulmonata</taxon>
        <taxon>Sacoglossa</taxon>
        <taxon>Placobranchoidea</taxon>
        <taxon>Plakobranchidae</taxon>
        <taxon>Elysia</taxon>
    </lineage>
</organism>
<feature type="transmembrane region" description="Helical" evidence="12">
    <location>
        <begin position="32"/>
        <end position="53"/>
    </location>
</feature>
<dbReference type="PANTHER" id="PTHR12646:SF0">
    <property type="entry name" value="DOL-P-MAN:MAN(5)GLCNAC(2)-PP-DOL ALPHA-1,3-MANNOSYLTRANSFERASE"/>
    <property type="match status" value="1"/>
</dbReference>
<dbReference type="Pfam" id="PF05208">
    <property type="entry name" value="ALG3"/>
    <property type="match status" value="1"/>
</dbReference>
<gene>
    <name evidence="13" type="ORF">RRG08_060623</name>
</gene>
<keyword evidence="6 12" id="KW-0812">Transmembrane</keyword>
<evidence type="ECO:0000256" key="10">
    <source>
        <dbReference type="ARBA" id="ARBA00049506"/>
    </source>
</evidence>
<keyword evidence="14" id="KW-1185">Reference proteome</keyword>
<feature type="transmembrane region" description="Helical" evidence="12">
    <location>
        <begin position="220"/>
        <end position="240"/>
    </location>
</feature>
<name>A0AAE0Z2Z7_9GAST</name>
<evidence type="ECO:0000313" key="14">
    <source>
        <dbReference type="Proteomes" id="UP001283361"/>
    </source>
</evidence>
<keyword evidence="8 12" id="KW-1133">Transmembrane helix</keyword>
<evidence type="ECO:0000256" key="6">
    <source>
        <dbReference type="ARBA" id="ARBA00022692"/>
    </source>
</evidence>
<evidence type="ECO:0000256" key="7">
    <source>
        <dbReference type="ARBA" id="ARBA00022824"/>
    </source>
</evidence>
<evidence type="ECO:0000313" key="13">
    <source>
        <dbReference type="EMBL" id="KAK3761889.1"/>
    </source>
</evidence>
<comment type="pathway">
    <text evidence="2">Protein modification; protein glycosylation.</text>
</comment>
<evidence type="ECO:0000256" key="4">
    <source>
        <dbReference type="ARBA" id="ARBA00022676"/>
    </source>
</evidence>